<evidence type="ECO:0000256" key="2">
    <source>
        <dbReference type="ARBA" id="ARBA00022679"/>
    </source>
</evidence>
<evidence type="ECO:0000256" key="1">
    <source>
        <dbReference type="ARBA" id="ARBA00022676"/>
    </source>
</evidence>
<name>A0A2W5NGX9_RHOSU</name>
<evidence type="ECO:0000313" key="6">
    <source>
        <dbReference type="Proteomes" id="UP000249185"/>
    </source>
</evidence>
<evidence type="ECO:0000259" key="4">
    <source>
        <dbReference type="Pfam" id="PF00534"/>
    </source>
</evidence>
<dbReference type="SUPFAM" id="SSF53756">
    <property type="entry name" value="UDP-Glycosyltransferase/glycogen phosphorylase"/>
    <property type="match status" value="1"/>
</dbReference>
<reference evidence="5 6" key="1">
    <citation type="submission" date="2017-08" db="EMBL/GenBank/DDBJ databases">
        <title>Infants hospitalized years apart are colonized by the same room-sourced microbial strains.</title>
        <authorList>
            <person name="Brooks B."/>
            <person name="Olm M.R."/>
            <person name="Firek B.A."/>
            <person name="Baker R."/>
            <person name="Thomas B.C."/>
            <person name="Morowitz M.J."/>
            <person name="Banfield J.F."/>
        </authorList>
    </citation>
    <scope>NUCLEOTIDE SEQUENCE [LARGE SCALE GENOMIC DNA]</scope>
    <source>
        <strain evidence="5">S2_005_002_R2_34</strain>
    </source>
</reference>
<protein>
    <submittedName>
        <fullName evidence="5">Colanic acid biosynthesis glycosyltransferase WcaL</fullName>
    </submittedName>
</protein>
<dbReference type="Gene3D" id="3.40.50.2000">
    <property type="entry name" value="Glycogen Phosphorylase B"/>
    <property type="match status" value="2"/>
</dbReference>
<dbReference type="GO" id="GO:0016757">
    <property type="term" value="F:glycosyltransferase activity"/>
    <property type="evidence" value="ECO:0007669"/>
    <property type="project" value="UniProtKB-KW"/>
</dbReference>
<feature type="domain" description="Glycosyl transferase family 1" evidence="4">
    <location>
        <begin position="210"/>
        <end position="372"/>
    </location>
</feature>
<dbReference type="InterPro" id="IPR001296">
    <property type="entry name" value="Glyco_trans_1"/>
</dbReference>
<dbReference type="EMBL" id="QFPW01000002">
    <property type="protein sequence ID" value="PZQ51718.1"/>
    <property type="molecule type" value="Genomic_DNA"/>
</dbReference>
<dbReference type="Pfam" id="PF00534">
    <property type="entry name" value="Glycos_transf_1"/>
    <property type="match status" value="1"/>
</dbReference>
<accession>A0A2W5NGX9</accession>
<sequence>MRIGYLVPQFPGQTHAFFWREIAELERLGAEVAVFSTRLPPPALIAHDWSERAIARTTYLGPPGIAGGLVALAGIAPALWAEARAGGFARDLLLCADPARRLARLCARRGVAHLHVHSCGRAALVAALARTRFGGVPYGLTLHGPLTDYGPGQGLKWRAAAFGTVITRKLMGEVAALLGPEIAGRCVVQAMGVDTARFTRVAPYAPPAPGAPFRIFACGRLNPVKGHAELAGAVALLAARGVDARLVIAGEDDDGGGGYRRALEARIDELGIADRVELLGAVGEAEIRARLSAAQVFALASWHEPLGVAYMEAMSCGVPVVGTDAGGVRELIADGESGVLVPPRDPEALARALAALAADPGRCRELGAAGRARVVAGFDSRLGARLILERAEAAAREAARPDPRSGDLALEARP</sequence>
<proteinExistence type="predicted"/>
<comment type="caution">
    <text evidence="5">The sequence shown here is derived from an EMBL/GenBank/DDBJ whole genome shotgun (WGS) entry which is preliminary data.</text>
</comment>
<gene>
    <name evidence="5" type="ORF">DI556_04890</name>
</gene>
<dbReference type="PANTHER" id="PTHR12526">
    <property type="entry name" value="GLYCOSYLTRANSFERASE"/>
    <property type="match status" value="1"/>
</dbReference>
<organism evidence="5 6">
    <name type="scientific">Rhodovulum sulfidophilum</name>
    <name type="common">Rhodobacter sulfidophilus</name>
    <dbReference type="NCBI Taxonomy" id="35806"/>
    <lineage>
        <taxon>Bacteria</taxon>
        <taxon>Pseudomonadati</taxon>
        <taxon>Pseudomonadota</taxon>
        <taxon>Alphaproteobacteria</taxon>
        <taxon>Rhodobacterales</taxon>
        <taxon>Paracoccaceae</taxon>
        <taxon>Rhodovulum</taxon>
    </lineage>
</organism>
<dbReference type="Proteomes" id="UP000249185">
    <property type="component" value="Unassembled WGS sequence"/>
</dbReference>
<dbReference type="AlphaFoldDB" id="A0A2W5NGX9"/>
<dbReference type="NCBIfam" id="NF041876">
    <property type="entry name" value="EPS_EpsE"/>
    <property type="match status" value="1"/>
</dbReference>
<keyword evidence="1" id="KW-0328">Glycosyltransferase</keyword>
<dbReference type="PANTHER" id="PTHR12526:SF510">
    <property type="entry name" value="D-INOSITOL 3-PHOSPHATE GLYCOSYLTRANSFERASE"/>
    <property type="match status" value="1"/>
</dbReference>
<keyword evidence="2 5" id="KW-0808">Transferase</keyword>
<feature type="region of interest" description="Disordered" evidence="3">
    <location>
        <begin position="394"/>
        <end position="414"/>
    </location>
</feature>
<evidence type="ECO:0000256" key="3">
    <source>
        <dbReference type="SAM" id="MobiDB-lite"/>
    </source>
</evidence>
<evidence type="ECO:0000313" key="5">
    <source>
        <dbReference type="EMBL" id="PZQ51718.1"/>
    </source>
</evidence>